<name>A0A7W3TL90_9GAMM</name>
<evidence type="ECO:0000256" key="1">
    <source>
        <dbReference type="SAM" id="MobiDB-lite"/>
    </source>
</evidence>
<comment type="caution">
    <text evidence="2">The sequence shown here is derived from an EMBL/GenBank/DDBJ whole genome shotgun (WGS) entry which is preliminary data.</text>
</comment>
<dbReference type="Proteomes" id="UP000523196">
    <property type="component" value="Unassembled WGS sequence"/>
</dbReference>
<keyword evidence="3" id="KW-1185">Reference proteome</keyword>
<evidence type="ECO:0000313" key="2">
    <source>
        <dbReference type="EMBL" id="MBB1060412.1"/>
    </source>
</evidence>
<feature type="compositionally biased region" description="Basic and acidic residues" evidence="1">
    <location>
        <begin position="51"/>
        <end position="65"/>
    </location>
</feature>
<dbReference type="AlphaFoldDB" id="A0A7W3TL90"/>
<evidence type="ECO:0000313" key="3">
    <source>
        <dbReference type="Proteomes" id="UP000523196"/>
    </source>
</evidence>
<sequence length="71" mass="8206">MSLTDRLNRMEATIRQQGQQLAELAQLVQHLFNMRLDMGEAMPEDDELEPERDLDGNVYGRERDQSQSLDG</sequence>
<accession>A0A7W3TL90</accession>
<protein>
    <submittedName>
        <fullName evidence="2">Uncharacterized protein</fullName>
    </submittedName>
</protein>
<proteinExistence type="predicted"/>
<feature type="region of interest" description="Disordered" evidence="1">
    <location>
        <begin position="39"/>
        <end position="71"/>
    </location>
</feature>
<gene>
    <name evidence="2" type="ORF">H4F98_07465</name>
</gene>
<organism evidence="2 3">
    <name type="scientific">Marilutibacter spongiae</name>
    <dbReference type="NCBI Taxonomy" id="2025720"/>
    <lineage>
        <taxon>Bacteria</taxon>
        <taxon>Pseudomonadati</taxon>
        <taxon>Pseudomonadota</taxon>
        <taxon>Gammaproteobacteria</taxon>
        <taxon>Lysobacterales</taxon>
        <taxon>Lysobacteraceae</taxon>
        <taxon>Marilutibacter</taxon>
    </lineage>
</organism>
<reference evidence="2 3" key="1">
    <citation type="submission" date="2020-08" db="EMBL/GenBank/DDBJ databases">
        <authorList>
            <person name="Xu S."/>
            <person name="Li A."/>
        </authorList>
    </citation>
    <scope>NUCLEOTIDE SEQUENCE [LARGE SCALE GENOMIC DNA]</scope>
    <source>
        <strain evidence="2 3">119BY6-57</strain>
    </source>
</reference>
<dbReference type="EMBL" id="JACHTF010000006">
    <property type="protein sequence ID" value="MBB1060412.1"/>
    <property type="molecule type" value="Genomic_DNA"/>
</dbReference>
<dbReference type="RefSeq" id="WP_182686348.1">
    <property type="nucleotide sequence ID" value="NZ_JACHTF010000006.1"/>
</dbReference>